<evidence type="ECO:0000256" key="2">
    <source>
        <dbReference type="PROSITE-ProRule" id="PRU00023"/>
    </source>
</evidence>
<feature type="repeat" description="ANK" evidence="2">
    <location>
        <begin position="750"/>
        <end position="782"/>
    </location>
</feature>
<feature type="domain" description="Heterokaryon incompatibility" evidence="3">
    <location>
        <begin position="21"/>
        <end position="110"/>
    </location>
</feature>
<accession>A0A1V8TBM4</accession>
<dbReference type="InParanoid" id="A0A1V8TBM4"/>
<evidence type="ECO:0000313" key="6">
    <source>
        <dbReference type="Proteomes" id="UP000192596"/>
    </source>
</evidence>
<dbReference type="Gene3D" id="1.25.40.20">
    <property type="entry name" value="Ankyrin repeat-containing domain"/>
    <property type="match status" value="2"/>
</dbReference>
<evidence type="ECO:0000256" key="1">
    <source>
        <dbReference type="ARBA" id="ARBA00022737"/>
    </source>
</evidence>
<dbReference type="Pfam" id="PF24883">
    <property type="entry name" value="NPHP3_N"/>
    <property type="match status" value="1"/>
</dbReference>
<evidence type="ECO:0000313" key="5">
    <source>
        <dbReference type="EMBL" id="OQO08786.1"/>
    </source>
</evidence>
<keyword evidence="2" id="KW-0040">ANK repeat</keyword>
<feature type="repeat" description="ANK" evidence="2">
    <location>
        <begin position="823"/>
        <end position="855"/>
    </location>
</feature>
<feature type="domain" description="Nephrocystin 3-like N-terminal" evidence="4">
    <location>
        <begin position="274"/>
        <end position="437"/>
    </location>
</feature>
<dbReference type="PANTHER" id="PTHR10622:SF13">
    <property type="entry name" value="NACHT DOMAIN-CONTAINING PROTEIN"/>
    <property type="match status" value="1"/>
</dbReference>
<organism evidence="5 6">
    <name type="scientific">Cryoendolithus antarcticus</name>
    <dbReference type="NCBI Taxonomy" id="1507870"/>
    <lineage>
        <taxon>Eukaryota</taxon>
        <taxon>Fungi</taxon>
        <taxon>Dikarya</taxon>
        <taxon>Ascomycota</taxon>
        <taxon>Pezizomycotina</taxon>
        <taxon>Dothideomycetes</taxon>
        <taxon>Dothideomycetidae</taxon>
        <taxon>Cladosporiales</taxon>
        <taxon>Cladosporiaceae</taxon>
        <taxon>Cryoendolithus</taxon>
    </lineage>
</organism>
<dbReference type="InterPro" id="IPR002110">
    <property type="entry name" value="Ankyrin_rpt"/>
</dbReference>
<name>A0A1V8TBM4_9PEZI</name>
<dbReference type="Pfam" id="PF12796">
    <property type="entry name" value="Ank_2"/>
    <property type="match status" value="2"/>
</dbReference>
<dbReference type="InterPro" id="IPR036770">
    <property type="entry name" value="Ankyrin_rpt-contain_sf"/>
</dbReference>
<proteinExistence type="predicted"/>
<dbReference type="InterPro" id="IPR010730">
    <property type="entry name" value="HET"/>
</dbReference>
<feature type="repeat" description="ANK" evidence="2">
    <location>
        <begin position="786"/>
        <end position="818"/>
    </location>
</feature>
<dbReference type="PROSITE" id="PS50088">
    <property type="entry name" value="ANK_REPEAT"/>
    <property type="match status" value="4"/>
</dbReference>
<dbReference type="Gene3D" id="3.40.50.300">
    <property type="entry name" value="P-loop containing nucleotide triphosphate hydrolases"/>
    <property type="match status" value="1"/>
</dbReference>
<keyword evidence="1" id="KW-0677">Repeat</keyword>
<dbReference type="OrthoDB" id="1577640at2759"/>
<comment type="caution">
    <text evidence="5">The sequence shown here is derived from an EMBL/GenBank/DDBJ whole genome shotgun (WGS) entry which is preliminary data.</text>
</comment>
<dbReference type="PROSITE" id="PS50297">
    <property type="entry name" value="ANK_REP_REGION"/>
    <property type="match status" value="2"/>
</dbReference>
<dbReference type="PANTHER" id="PTHR10622">
    <property type="entry name" value="HET DOMAIN-CONTAINING PROTEIN"/>
    <property type="match status" value="1"/>
</dbReference>
<evidence type="ECO:0000259" key="3">
    <source>
        <dbReference type="Pfam" id="PF06985"/>
    </source>
</evidence>
<evidence type="ECO:0000259" key="4">
    <source>
        <dbReference type="Pfam" id="PF24883"/>
    </source>
</evidence>
<dbReference type="STRING" id="1507870.A0A1V8TBM4"/>
<dbReference type="InterPro" id="IPR056884">
    <property type="entry name" value="NPHP3-like_N"/>
</dbReference>
<dbReference type="EMBL" id="NAJO01000011">
    <property type="protein sequence ID" value="OQO08786.1"/>
    <property type="molecule type" value="Genomic_DNA"/>
</dbReference>
<feature type="repeat" description="ANK" evidence="2">
    <location>
        <begin position="712"/>
        <end position="744"/>
    </location>
</feature>
<keyword evidence="6" id="KW-1185">Reference proteome</keyword>
<dbReference type="Proteomes" id="UP000192596">
    <property type="component" value="Unassembled WGS sequence"/>
</dbReference>
<reference evidence="6" key="1">
    <citation type="submission" date="2017-03" db="EMBL/GenBank/DDBJ databases">
        <title>Genomes of endolithic fungi from Antarctica.</title>
        <authorList>
            <person name="Coleine C."/>
            <person name="Masonjones S."/>
            <person name="Stajich J.E."/>
        </authorList>
    </citation>
    <scope>NUCLEOTIDE SEQUENCE [LARGE SCALE GENOMIC DNA]</scope>
    <source>
        <strain evidence="6">CCFEE 5527</strain>
    </source>
</reference>
<dbReference type="SMART" id="SM00248">
    <property type="entry name" value="ANK"/>
    <property type="match status" value="7"/>
</dbReference>
<sequence>MRLLNVGSFELKEFLTDKPEYVIASHRWLDGEVTFQDVRDGRNFEAPGYKKVQAFAQFVRQHTPRIDWLWIDTCCINKENAAELSESINCMFRWYRGAALCVALMSDVETGDSLEGFDKSVWFKRGWTLQELLAPRLVVFVSSSWQVVGHKGSARLDLLKVSGSDLAARIWLAAGIPEAVLRDYDGCRSVSAYDRMRWIQGRETTRPEDIVYALYGILDVTLGANYGEGIEGAKQRLLSALRERIEAFDRMKSWLSPPDPWTNHQAARQLHESGTGKWLLRNAKYLEWKEGAARCLWLHGKAGSGKTVLCSTAVEDLRSYCSGQTAYGHAIFYFSFSDTAKQRYDDVLLSLVAQLCWTGPGLAMLQEAYGHPTRVRPGRGSLESMLVASVTSYRKVFIHLDALDECPASDRQRRAMLEGLGSIVGRAQNLHILATSRAELDIRFAMDELCATTVPIDDKVVDHDIEQYVAKEIARNTKLRRLDEVTKLLVRDTLVQRANGMFRFVYCQLVELSRSVHTGRRDVELALSRIPLDLDATYERVLDSIDPSDKQRAFTYVRWLAYAHRPLTLQELSEVTIITADDDPAIDDMLDEGNRGDPLDVLALLMGLVVTDMNSTSDGEDAPLTGDSRLRLAHFSVKEYLESRRILVSTAKDFALSPARDHHALLDAGVDVDEFSPTHGTALSAASSLGHLAIVQSLLAHGSHVNITGLKDHPSALEYAALKGHWQILQILLAAGADARVRSEYSIHNNAPTVLQMASRHNNASMVIALIANGACVDERNEQGLSMGTALSIASDKGHTKVVKALLRGGAAVNDRVSGLDGIEMSALERSSYKGYVGVVEALLRGGADVNAQSGGYFNALELASEAGHVDVVEALLRARANTNEQIGYMSALERASFWEHFDVAAVLLRAGAEVGRVKDCSAKRFICHWLYQGRLRSRVPGYDVVVPWECHCIKGFGGVLLEPTGNIGSQKQCRAPHLRT</sequence>
<dbReference type="Pfam" id="PF00023">
    <property type="entry name" value="Ank"/>
    <property type="match status" value="1"/>
</dbReference>
<dbReference type="AlphaFoldDB" id="A0A1V8TBM4"/>
<gene>
    <name evidence="5" type="ORF">B0A48_05676</name>
</gene>
<dbReference type="SUPFAM" id="SSF48403">
    <property type="entry name" value="Ankyrin repeat"/>
    <property type="match status" value="1"/>
</dbReference>
<dbReference type="SUPFAM" id="SSF52540">
    <property type="entry name" value="P-loop containing nucleoside triphosphate hydrolases"/>
    <property type="match status" value="1"/>
</dbReference>
<dbReference type="InterPro" id="IPR027417">
    <property type="entry name" value="P-loop_NTPase"/>
</dbReference>
<protein>
    <submittedName>
        <fullName evidence="5">Uncharacterized protein</fullName>
    </submittedName>
</protein>
<dbReference type="Pfam" id="PF06985">
    <property type="entry name" value="HET"/>
    <property type="match status" value="1"/>
</dbReference>